<comment type="catalytic activity">
    <reaction evidence="1">
        <text>a CDP-1,2-diacyl-sn-glycerol + L-serine = a 1,2-diacyl-sn-glycero-3-phospho-L-serine + CMP + H(+)</text>
        <dbReference type="Rhea" id="RHEA:16913"/>
        <dbReference type="ChEBI" id="CHEBI:15378"/>
        <dbReference type="ChEBI" id="CHEBI:33384"/>
        <dbReference type="ChEBI" id="CHEBI:57262"/>
        <dbReference type="ChEBI" id="CHEBI:58332"/>
        <dbReference type="ChEBI" id="CHEBI:60377"/>
        <dbReference type="EC" id="2.7.8.8"/>
    </reaction>
</comment>
<evidence type="ECO:0000256" key="2">
    <source>
        <dbReference type="ARBA" id="ARBA00004127"/>
    </source>
</evidence>
<feature type="transmembrane region" description="Helical" evidence="16">
    <location>
        <begin position="123"/>
        <end position="142"/>
    </location>
</feature>
<keyword evidence="8 16" id="KW-0812">Transmembrane</keyword>
<evidence type="ECO:0000256" key="16">
    <source>
        <dbReference type="SAM" id="Phobius"/>
    </source>
</evidence>
<comment type="similarity">
    <text evidence="3 15">Belongs to the CDP-alcohol phosphatidyltransferase class-I family.</text>
</comment>
<dbReference type="AlphaFoldDB" id="A0A519BMA8"/>
<keyword evidence="13" id="KW-1208">Phospholipid metabolism</keyword>
<dbReference type="InterPro" id="IPR000462">
    <property type="entry name" value="CDP-OH_P_trans"/>
</dbReference>
<sequence length="268" mass="30566">MKNKQKYNSRLRPYKNQLTKTADEFFARSMNKGIYFFPNLITSLSLFSGFYSIINSINGKFYIAGWLIVVSIFLDGLDGKVARITNTSSKFGIEYDSLSDLIAFGAAPSILVYVWQLKNFGKIGWALIFVYFIGAALRLARFNVQVNSVENKKFTGLPSPAAAGMAVFSIFAMENFKLAINYHIVMMIIMPLLGLLMISNISYYAMKDLSIFKKKPFEILVLASLIIIIIIIKPVLMFFLIFIIYCFISPLLYFYLNNDKIKIKNIKK</sequence>
<accession>A0A519BMA8</accession>
<evidence type="ECO:0000256" key="14">
    <source>
        <dbReference type="ARBA" id="ARBA00032361"/>
    </source>
</evidence>
<evidence type="ECO:0000256" key="1">
    <source>
        <dbReference type="ARBA" id="ARBA00000287"/>
    </source>
</evidence>
<feature type="transmembrane region" description="Helical" evidence="16">
    <location>
        <begin position="98"/>
        <end position="117"/>
    </location>
</feature>
<dbReference type="Proteomes" id="UP000319296">
    <property type="component" value="Unassembled WGS sequence"/>
</dbReference>
<gene>
    <name evidence="17" type="primary">pssA</name>
    <name evidence="17" type="ORF">EVG15_05910</name>
</gene>
<feature type="transmembrane region" description="Helical" evidence="16">
    <location>
        <begin position="154"/>
        <end position="173"/>
    </location>
</feature>
<dbReference type="PANTHER" id="PTHR14269">
    <property type="entry name" value="CDP-DIACYLGLYCEROL--GLYCEROL-3-PHOSPHATE 3-PHOSPHATIDYLTRANSFERASE-RELATED"/>
    <property type="match status" value="1"/>
</dbReference>
<evidence type="ECO:0000313" key="18">
    <source>
        <dbReference type="Proteomes" id="UP000319296"/>
    </source>
</evidence>
<keyword evidence="11 16" id="KW-0472">Membrane</keyword>
<evidence type="ECO:0000256" key="9">
    <source>
        <dbReference type="ARBA" id="ARBA00022989"/>
    </source>
</evidence>
<feature type="transmembrane region" description="Helical" evidence="16">
    <location>
        <begin position="238"/>
        <end position="256"/>
    </location>
</feature>
<evidence type="ECO:0000256" key="15">
    <source>
        <dbReference type="RuleBase" id="RU003750"/>
    </source>
</evidence>
<evidence type="ECO:0000256" key="10">
    <source>
        <dbReference type="ARBA" id="ARBA00023098"/>
    </source>
</evidence>
<feature type="transmembrane region" description="Helical" evidence="16">
    <location>
        <begin position="216"/>
        <end position="232"/>
    </location>
</feature>
<dbReference type="InterPro" id="IPR043130">
    <property type="entry name" value="CDP-OH_PTrfase_TM_dom"/>
</dbReference>
<dbReference type="GO" id="GO:0008654">
    <property type="term" value="P:phospholipid biosynthetic process"/>
    <property type="evidence" value="ECO:0007669"/>
    <property type="project" value="UniProtKB-KW"/>
</dbReference>
<evidence type="ECO:0000256" key="12">
    <source>
        <dbReference type="ARBA" id="ARBA00023209"/>
    </source>
</evidence>
<name>A0A519BMA8_9DELT</name>
<dbReference type="EC" id="2.7.8.8" evidence="4"/>
<keyword evidence="6" id="KW-0444">Lipid biosynthesis</keyword>
<dbReference type="PANTHER" id="PTHR14269:SF61">
    <property type="entry name" value="CDP-DIACYLGLYCEROL--SERINE O-PHOSPHATIDYLTRANSFERASE"/>
    <property type="match status" value="1"/>
</dbReference>
<keyword evidence="9 16" id="KW-1133">Transmembrane helix</keyword>
<evidence type="ECO:0000256" key="11">
    <source>
        <dbReference type="ARBA" id="ARBA00023136"/>
    </source>
</evidence>
<dbReference type="InterPro" id="IPR050324">
    <property type="entry name" value="CDP-alcohol_PTase-I"/>
</dbReference>
<keyword evidence="7 15" id="KW-0808">Transferase</keyword>
<dbReference type="PROSITE" id="PS00379">
    <property type="entry name" value="CDP_ALCOHOL_P_TRANSF"/>
    <property type="match status" value="1"/>
</dbReference>
<dbReference type="InterPro" id="IPR004533">
    <property type="entry name" value="CDP-diaglyc--ser_O-PTrfase"/>
</dbReference>
<organism evidence="17 18">
    <name type="scientific">Candidatus Acididesulfobacter diazotrophicus</name>
    <dbReference type="NCBI Taxonomy" id="2597226"/>
    <lineage>
        <taxon>Bacteria</taxon>
        <taxon>Deltaproteobacteria</taxon>
        <taxon>Candidatus Acidulodesulfobacterales</taxon>
        <taxon>Candidatus Acididesulfobacter</taxon>
    </lineage>
</organism>
<dbReference type="InterPro" id="IPR048254">
    <property type="entry name" value="CDP_ALCOHOL_P_TRANSF_CS"/>
</dbReference>
<evidence type="ECO:0000256" key="3">
    <source>
        <dbReference type="ARBA" id="ARBA00010441"/>
    </source>
</evidence>
<feature type="transmembrane region" description="Helical" evidence="16">
    <location>
        <begin position="34"/>
        <end position="54"/>
    </location>
</feature>
<evidence type="ECO:0000256" key="13">
    <source>
        <dbReference type="ARBA" id="ARBA00023264"/>
    </source>
</evidence>
<comment type="caution">
    <text evidence="17">The sequence shown here is derived from an EMBL/GenBank/DDBJ whole genome shotgun (WGS) entry which is preliminary data.</text>
</comment>
<proteinExistence type="inferred from homology"/>
<evidence type="ECO:0000256" key="4">
    <source>
        <dbReference type="ARBA" id="ARBA00013174"/>
    </source>
</evidence>
<dbReference type="GO" id="GO:0012505">
    <property type="term" value="C:endomembrane system"/>
    <property type="evidence" value="ECO:0007669"/>
    <property type="project" value="UniProtKB-SubCell"/>
</dbReference>
<evidence type="ECO:0000256" key="7">
    <source>
        <dbReference type="ARBA" id="ARBA00022679"/>
    </source>
</evidence>
<dbReference type="GO" id="GO:0003882">
    <property type="term" value="F:CDP-diacylglycerol-serine O-phosphatidyltransferase activity"/>
    <property type="evidence" value="ECO:0007669"/>
    <property type="project" value="UniProtKB-EC"/>
</dbReference>
<evidence type="ECO:0000256" key="5">
    <source>
        <dbReference type="ARBA" id="ARBA00017171"/>
    </source>
</evidence>
<evidence type="ECO:0000313" key="17">
    <source>
        <dbReference type="EMBL" id="RZD18412.1"/>
    </source>
</evidence>
<dbReference type="Gene3D" id="1.20.120.1760">
    <property type="match status" value="1"/>
</dbReference>
<comment type="subcellular location">
    <subcellularLocation>
        <location evidence="2">Endomembrane system</location>
        <topology evidence="2">Multi-pass membrane protein</topology>
    </subcellularLocation>
</comment>
<keyword evidence="10" id="KW-0443">Lipid metabolism</keyword>
<evidence type="ECO:0000256" key="6">
    <source>
        <dbReference type="ARBA" id="ARBA00022516"/>
    </source>
</evidence>
<dbReference type="EMBL" id="SGBB01000009">
    <property type="protein sequence ID" value="RZD18412.1"/>
    <property type="molecule type" value="Genomic_DNA"/>
</dbReference>
<reference evidence="17 18" key="1">
    <citation type="journal article" date="2019" name="ISME J.">
        <title>Insights into ecological role of a new deltaproteobacterial order Candidatus Acidulodesulfobacterales by metagenomics and metatranscriptomics.</title>
        <authorList>
            <person name="Tan S."/>
            <person name="Liu J."/>
            <person name="Fang Y."/>
            <person name="Hedlund B.P."/>
            <person name="Lian Z.H."/>
            <person name="Huang L.Y."/>
            <person name="Li J.T."/>
            <person name="Huang L.N."/>
            <person name="Li W.J."/>
            <person name="Jiang H.C."/>
            <person name="Dong H.L."/>
            <person name="Shu W.S."/>
        </authorList>
    </citation>
    <scope>NUCLEOTIDE SEQUENCE [LARGE SCALE GENOMIC DNA]</scope>
    <source>
        <strain evidence="17">AP1</strain>
    </source>
</reference>
<evidence type="ECO:0000256" key="8">
    <source>
        <dbReference type="ARBA" id="ARBA00022692"/>
    </source>
</evidence>
<dbReference type="GO" id="GO:0016020">
    <property type="term" value="C:membrane"/>
    <property type="evidence" value="ECO:0007669"/>
    <property type="project" value="InterPro"/>
</dbReference>
<protein>
    <recommendedName>
        <fullName evidence="5">CDP-diacylglycerol--serine O-phosphatidyltransferase</fullName>
        <ecNumber evidence="4">2.7.8.8</ecNumber>
    </recommendedName>
    <alternativeName>
        <fullName evidence="14">Phosphatidylserine synthase</fullName>
    </alternativeName>
</protein>
<feature type="transmembrane region" description="Helical" evidence="16">
    <location>
        <begin position="60"/>
        <end position="77"/>
    </location>
</feature>
<dbReference type="NCBIfam" id="TIGR00473">
    <property type="entry name" value="pssA"/>
    <property type="match status" value="1"/>
</dbReference>
<feature type="transmembrane region" description="Helical" evidence="16">
    <location>
        <begin position="179"/>
        <end position="204"/>
    </location>
</feature>
<keyword evidence="12" id="KW-0594">Phospholipid biosynthesis</keyword>
<dbReference type="Pfam" id="PF01066">
    <property type="entry name" value="CDP-OH_P_transf"/>
    <property type="match status" value="1"/>
</dbReference>